<dbReference type="GO" id="GO:0003677">
    <property type="term" value="F:DNA binding"/>
    <property type="evidence" value="ECO:0007669"/>
    <property type="project" value="UniProtKB-KW"/>
</dbReference>
<dbReference type="Proteomes" id="UP000706151">
    <property type="component" value="Unassembled WGS sequence"/>
</dbReference>
<reference evidence="6 7" key="1">
    <citation type="submission" date="2020-10" db="EMBL/GenBank/DDBJ databases">
        <title>Connecting structure to function with the recovery of over 1000 high-quality activated sludge metagenome-assembled genomes encoding full-length rRNA genes using long-read sequencing.</title>
        <authorList>
            <person name="Singleton C.M."/>
            <person name="Petriglieri F."/>
            <person name="Kristensen J.M."/>
            <person name="Kirkegaard R.H."/>
            <person name="Michaelsen T.Y."/>
            <person name="Andersen M.H."/>
            <person name="Karst S.M."/>
            <person name="Dueholm M.S."/>
            <person name="Nielsen P.H."/>
            <person name="Albertsen M."/>
        </authorList>
    </citation>
    <scope>NUCLEOTIDE SEQUENCE [LARGE SCALE GENOMIC DNA]</scope>
    <source>
        <strain evidence="6">Fred_18-Q3-R57-64_BAT3C.720</strain>
    </source>
</reference>
<gene>
    <name evidence="6" type="ORF">IPK02_00710</name>
</gene>
<accession>A0A935T430</accession>
<comment type="similarity">
    <text evidence="1">Belongs to the type-I restriction system S methylase family.</text>
</comment>
<keyword evidence="6" id="KW-0255">Endonuclease</keyword>
<keyword evidence="2" id="KW-0680">Restriction system</keyword>
<dbReference type="Gene3D" id="1.10.287.1120">
    <property type="entry name" value="Bipartite methylase S protein"/>
    <property type="match status" value="1"/>
</dbReference>
<keyword evidence="4" id="KW-0175">Coiled coil</keyword>
<dbReference type="GO" id="GO:0004519">
    <property type="term" value="F:endonuclease activity"/>
    <property type="evidence" value="ECO:0007669"/>
    <property type="project" value="UniProtKB-KW"/>
</dbReference>
<protein>
    <submittedName>
        <fullName evidence="6">Restriction endonuclease subunit S</fullName>
    </submittedName>
</protein>
<dbReference type="GO" id="GO:0009307">
    <property type="term" value="P:DNA restriction-modification system"/>
    <property type="evidence" value="ECO:0007669"/>
    <property type="project" value="UniProtKB-KW"/>
</dbReference>
<dbReference type="CDD" id="cd17267">
    <property type="entry name" value="RMtype1_S_EcoAO83I-TRD1-CR1_like"/>
    <property type="match status" value="1"/>
</dbReference>
<evidence type="ECO:0000259" key="5">
    <source>
        <dbReference type="Pfam" id="PF01420"/>
    </source>
</evidence>
<evidence type="ECO:0000313" key="6">
    <source>
        <dbReference type="EMBL" id="MBK7952598.1"/>
    </source>
</evidence>
<dbReference type="InterPro" id="IPR044946">
    <property type="entry name" value="Restrct_endonuc_typeI_TRD_sf"/>
</dbReference>
<keyword evidence="3" id="KW-0238">DNA-binding</keyword>
<evidence type="ECO:0000256" key="3">
    <source>
        <dbReference type="ARBA" id="ARBA00023125"/>
    </source>
</evidence>
<dbReference type="PANTHER" id="PTHR30408:SF12">
    <property type="entry name" value="TYPE I RESTRICTION ENZYME MJAVIII SPECIFICITY SUBUNIT"/>
    <property type="match status" value="1"/>
</dbReference>
<name>A0A935T430_9PROT</name>
<dbReference type="SUPFAM" id="SSF116734">
    <property type="entry name" value="DNA methylase specificity domain"/>
    <property type="match status" value="2"/>
</dbReference>
<dbReference type="PANTHER" id="PTHR30408">
    <property type="entry name" value="TYPE-1 RESTRICTION ENZYME ECOKI SPECIFICITY PROTEIN"/>
    <property type="match status" value="1"/>
</dbReference>
<organism evidence="6 7">
    <name type="scientific">Candidatus Accumulibacter affinis</name>
    <dbReference type="NCBI Taxonomy" id="2954384"/>
    <lineage>
        <taxon>Bacteria</taxon>
        <taxon>Pseudomonadati</taxon>
        <taxon>Pseudomonadota</taxon>
        <taxon>Betaproteobacteria</taxon>
        <taxon>Candidatus Accumulibacter</taxon>
    </lineage>
</organism>
<comment type="caution">
    <text evidence="6">The sequence shown here is derived from an EMBL/GenBank/DDBJ whole genome shotgun (WGS) entry which is preliminary data.</text>
</comment>
<evidence type="ECO:0000256" key="1">
    <source>
        <dbReference type="ARBA" id="ARBA00010923"/>
    </source>
</evidence>
<sequence>MEVRPGYKQTEEGVIPADWDSTNLGNFVALQRGHDLTWRDRRNGEVPVIGSAGHNGFHDVALAKGPGVVLGRSGASFGQAHYCDQNYWPHNTALYVTDFLGNDPLFVFYFLRAFDFTRHNSGGAQQSLNRNFIAPIPVGIPRPAEQRAIAAALSDADALLGGLERLIAKKRDLKQAAMQQLLTGQTRLPGFGGKWEVKRLGDLASFYKGKGLPKSVLSSYGAEPCIHYGELFTRYAETISEVLSRTDSRGLSFRSVANDVLMPTSDVTPRGLAKASCVTADGVILGGDILVIRSDTKLISGSFLSYLIRYQEEQVLQLVTGSTVFHLYSTDMKKFTFAMPPLPEQTAIARVLADMDAELSALEARRDKTRSLKQAMMQELLTGRIRLISGQLKVESGE</sequence>
<feature type="coiled-coil region" evidence="4">
    <location>
        <begin position="352"/>
        <end position="379"/>
    </location>
</feature>
<evidence type="ECO:0000256" key="2">
    <source>
        <dbReference type="ARBA" id="ARBA00022747"/>
    </source>
</evidence>
<feature type="domain" description="Type I restriction modification DNA specificity" evidence="5">
    <location>
        <begin position="16"/>
        <end position="158"/>
    </location>
</feature>
<keyword evidence="6" id="KW-0540">Nuclease</keyword>
<keyword evidence="6" id="KW-0378">Hydrolase</keyword>
<dbReference type="EMBL" id="JADJOT010000001">
    <property type="protein sequence ID" value="MBK7952598.1"/>
    <property type="molecule type" value="Genomic_DNA"/>
</dbReference>
<dbReference type="InterPro" id="IPR052021">
    <property type="entry name" value="Type-I_RS_S_subunit"/>
</dbReference>
<dbReference type="InterPro" id="IPR000055">
    <property type="entry name" value="Restrct_endonuc_typeI_TRD"/>
</dbReference>
<evidence type="ECO:0000313" key="7">
    <source>
        <dbReference type="Proteomes" id="UP000706151"/>
    </source>
</evidence>
<dbReference type="Pfam" id="PF01420">
    <property type="entry name" value="Methylase_S"/>
    <property type="match status" value="2"/>
</dbReference>
<dbReference type="AlphaFoldDB" id="A0A935T430"/>
<feature type="domain" description="Type I restriction modification DNA specificity" evidence="5">
    <location>
        <begin position="194"/>
        <end position="365"/>
    </location>
</feature>
<proteinExistence type="inferred from homology"/>
<dbReference type="Gene3D" id="3.90.220.20">
    <property type="entry name" value="DNA methylase specificity domains"/>
    <property type="match status" value="2"/>
</dbReference>
<evidence type="ECO:0000256" key="4">
    <source>
        <dbReference type="SAM" id="Coils"/>
    </source>
</evidence>